<dbReference type="Gene3D" id="2.130.10.10">
    <property type="entry name" value="YVTN repeat-like/Quinoprotein amine dehydrogenase"/>
    <property type="match status" value="2"/>
</dbReference>
<dbReference type="SUPFAM" id="SSF50939">
    <property type="entry name" value="Sialidases"/>
    <property type="match status" value="1"/>
</dbReference>
<organism evidence="5 6">
    <name type="scientific">Pseudomonas syringae pv. aptata</name>
    <dbReference type="NCBI Taxonomy" id="83167"/>
    <lineage>
        <taxon>Bacteria</taxon>
        <taxon>Pseudomonadati</taxon>
        <taxon>Pseudomonadota</taxon>
        <taxon>Gammaproteobacteria</taxon>
        <taxon>Pseudomonadales</taxon>
        <taxon>Pseudomonadaceae</taxon>
        <taxon>Pseudomonas</taxon>
        <taxon>Pseudomonas syringae</taxon>
    </lineage>
</organism>
<dbReference type="Pfam" id="PF14870">
    <property type="entry name" value="PSII_BNR"/>
    <property type="match status" value="1"/>
</dbReference>
<dbReference type="GO" id="GO:0009523">
    <property type="term" value="C:photosystem II"/>
    <property type="evidence" value="ECO:0007669"/>
    <property type="project" value="UniProtKB-KW"/>
</dbReference>
<dbReference type="InterPro" id="IPR015943">
    <property type="entry name" value="WD40/YVTN_repeat-like_dom_sf"/>
</dbReference>
<dbReference type="CDD" id="cd15482">
    <property type="entry name" value="Sialidase_non-viral"/>
    <property type="match status" value="1"/>
</dbReference>
<keyword evidence="2" id="KW-0604">Photosystem II</keyword>
<dbReference type="GO" id="GO:0015979">
    <property type="term" value="P:photosynthesis"/>
    <property type="evidence" value="ECO:0007669"/>
    <property type="project" value="UniProtKB-KW"/>
</dbReference>
<comment type="caution">
    <text evidence="5">The sequence shown here is derived from an EMBL/GenBank/DDBJ whole genome shotgun (WGS) entry which is preliminary data.</text>
</comment>
<protein>
    <submittedName>
        <fullName evidence="5">BNR/Asp-box repeat protein</fullName>
    </submittedName>
</protein>
<reference evidence="5 6" key="1">
    <citation type="submission" date="2018-08" db="EMBL/GenBank/DDBJ databases">
        <title>Recombination of ecologically and evolutionarily significant loci maintains genetic cohesion in the Pseudomonas syringae species complex.</title>
        <authorList>
            <person name="Dillon M."/>
            <person name="Thakur S."/>
            <person name="Almeida R.N.D."/>
            <person name="Weir B.S."/>
            <person name="Guttman D.S."/>
        </authorList>
    </citation>
    <scope>NUCLEOTIDE SEQUENCE [LARGE SCALE GENOMIC DNA]</scope>
    <source>
        <strain evidence="5 6">ICMP 4388</strain>
    </source>
</reference>
<feature type="transmembrane region" description="Helical" evidence="3">
    <location>
        <begin position="34"/>
        <end position="54"/>
    </location>
</feature>
<evidence type="ECO:0000256" key="1">
    <source>
        <dbReference type="ARBA" id="ARBA00022531"/>
    </source>
</evidence>
<name>A0A0Q0IR07_PSEAP</name>
<dbReference type="EMBL" id="RBPX01000173">
    <property type="protein sequence ID" value="RMO65891.1"/>
    <property type="molecule type" value="Genomic_DNA"/>
</dbReference>
<keyword evidence="3" id="KW-0812">Transmembrane</keyword>
<feature type="domain" description="Photosynthesis system II assembly factor Ycf48/Hcf136-like" evidence="4">
    <location>
        <begin position="158"/>
        <end position="283"/>
    </location>
</feature>
<dbReference type="Proteomes" id="UP000274541">
    <property type="component" value="Unassembled WGS sequence"/>
</dbReference>
<dbReference type="InterPro" id="IPR036278">
    <property type="entry name" value="Sialidase_sf"/>
</dbReference>
<dbReference type="PANTHER" id="PTHR47199:SF2">
    <property type="entry name" value="PHOTOSYSTEM II STABILITY_ASSEMBLY FACTOR HCF136, CHLOROPLASTIC"/>
    <property type="match status" value="1"/>
</dbReference>
<evidence type="ECO:0000313" key="5">
    <source>
        <dbReference type="EMBL" id="RMO65891.1"/>
    </source>
</evidence>
<accession>A0A0Q0IR07</accession>
<dbReference type="InterPro" id="IPR028203">
    <property type="entry name" value="PSII_CF48-like_dom"/>
</dbReference>
<dbReference type="AlphaFoldDB" id="A0A0Q0IR07"/>
<proteinExistence type="predicted"/>
<evidence type="ECO:0000256" key="3">
    <source>
        <dbReference type="SAM" id="Phobius"/>
    </source>
</evidence>
<keyword evidence="3" id="KW-0472">Membrane</keyword>
<evidence type="ECO:0000256" key="2">
    <source>
        <dbReference type="ARBA" id="ARBA00023276"/>
    </source>
</evidence>
<evidence type="ECO:0000313" key="6">
    <source>
        <dbReference type="Proteomes" id="UP000274541"/>
    </source>
</evidence>
<dbReference type="PANTHER" id="PTHR47199">
    <property type="entry name" value="PHOTOSYSTEM II STABILITY/ASSEMBLY FACTOR HCF136, CHLOROPLASTIC"/>
    <property type="match status" value="1"/>
</dbReference>
<keyword evidence="1" id="KW-0602">Photosynthesis</keyword>
<evidence type="ECO:0000259" key="4">
    <source>
        <dbReference type="Pfam" id="PF14870"/>
    </source>
</evidence>
<keyword evidence="3" id="KW-1133">Transmembrane helix</keyword>
<gene>
    <name evidence="5" type="ORF">ALQ37_100925</name>
</gene>
<sequence>MDMSCPAPAPDNSHLIIIRAEKSMRESFHRRTRLCAGMFLAVVASSLFALPAMAGSEALATAVAADAPVYAIESAKASRTLLLDVAHAGARLVVVGDHGHILLSDDQGNTWSQARVPTRQLLTAVFFVDEQHGWAVGHDAQVLASSDGGKTWNKQFEDLKREAPLLDVWFKDLDNGLAIGAYGLLLSTADGGQHWEDVSDRLDNEDQYHLNGIAQVKDAGLFIVGEAGSMFRSRDEGRTWEKIAGPYQGSLFGVIGTAQPSTLLAYGLRGNLFRSSDFGDSWQPIELKGARGPLEFGLASATLLADDSLVLVGNGGSVMRSTDDGETFAVFNRPDRISLAGVTGNPQGNLILVGQGGVRIASPTGAETTQQ</sequence>